<evidence type="ECO:0000256" key="4">
    <source>
        <dbReference type="ARBA" id="ARBA00022840"/>
    </source>
</evidence>
<dbReference type="OrthoDB" id="10253254at2759"/>
<dbReference type="PROSITE" id="PS51194">
    <property type="entry name" value="HELICASE_CTER"/>
    <property type="match status" value="1"/>
</dbReference>
<dbReference type="GO" id="GO:0004386">
    <property type="term" value="F:helicase activity"/>
    <property type="evidence" value="ECO:0007669"/>
    <property type="project" value="UniProtKB-KW"/>
</dbReference>
<dbReference type="InterPro" id="IPR014001">
    <property type="entry name" value="Helicase_ATP-bd"/>
</dbReference>
<evidence type="ECO:0000313" key="8">
    <source>
        <dbReference type="Proteomes" id="UP000030655"/>
    </source>
</evidence>
<keyword evidence="3" id="KW-0347">Helicase</keyword>
<dbReference type="GO" id="GO:0003723">
    <property type="term" value="F:RNA binding"/>
    <property type="evidence" value="ECO:0007669"/>
    <property type="project" value="TreeGrafter"/>
</dbReference>
<keyword evidence="1" id="KW-0547">Nucleotide-binding</keyword>
<evidence type="ECO:0008006" key="9">
    <source>
        <dbReference type="Google" id="ProtNLM"/>
    </source>
</evidence>
<dbReference type="PROSITE" id="PS51192">
    <property type="entry name" value="HELICASE_ATP_BIND_1"/>
    <property type="match status" value="1"/>
</dbReference>
<dbReference type="CDD" id="cd17917">
    <property type="entry name" value="DEXHc_RHA-like"/>
    <property type="match status" value="1"/>
</dbReference>
<proteinExistence type="predicted"/>
<reference evidence="8" key="1">
    <citation type="submission" date="2013-02" db="EMBL/GenBank/DDBJ databases">
        <authorList>
            <consortium name="The Broad Institute Genome Sequencing Platform"/>
            <person name="Cuomo C."/>
            <person name="Becnel J."/>
            <person name="Sanscrainte N."/>
            <person name="Walker B."/>
            <person name="Young S.K."/>
            <person name="Zeng Q."/>
            <person name="Gargeya S."/>
            <person name="Fitzgerald M."/>
            <person name="Haas B."/>
            <person name="Abouelleil A."/>
            <person name="Alvarado L."/>
            <person name="Arachchi H.M."/>
            <person name="Berlin A.M."/>
            <person name="Chapman S.B."/>
            <person name="Dewar J."/>
            <person name="Goldberg J."/>
            <person name="Griggs A."/>
            <person name="Gujja S."/>
            <person name="Hansen M."/>
            <person name="Howarth C."/>
            <person name="Imamovic A."/>
            <person name="Larimer J."/>
            <person name="McCowan C."/>
            <person name="Murphy C."/>
            <person name="Neiman D."/>
            <person name="Pearson M."/>
            <person name="Priest M."/>
            <person name="Roberts A."/>
            <person name="Saif S."/>
            <person name="Shea T."/>
            <person name="Sisk P."/>
            <person name="Sykes S."/>
            <person name="Wortman J."/>
            <person name="Nusbaum C."/>
            <person name="Birren B."/>
        </authorList>
    </citation>
    <scope>NUCLEOTIDE SEQUENCE [LARGE SCALE GENOMIC DNA]</scope>
    <source>
        <strain evidence="8">PRA339</strain>
    </source>
</reference>
<keyword evidence="8" id="KW-1185">Reference proteome</keyword>
<dbReference type="PANTHER" id="PTHR18934">
    <property type="entry name" value="ATP-DEPENDENT RNA HELICASE"/>
    <property type="match status" value="1"/>
</dbReference>
<dbReference type="InterPro" id="IPR011545">
    <property type="entry name" value="DEAD/DEAH_box_helicase_dom"/>
</dbReference>
<dbReference type="SUPFAM" id="SSF52540">
    <property type="entry name" value="P-loop containing nucleoside triphosphate hydrolases"/>
    <property type="match status" value="1"/>
</dbReference>
<evidence type="ECO:0000256" key="1">
    <source>
        <dbReference type="ARBA" id="ARBA00022741"/>
    </source>
</evidence>
<dbReference type="EMBL" id="KK365155">
    <property type="protein sequence ID" value="KCZ80968.1"/>
    <property type="molecule type" value="Genomic_DNA"/>
</dbReference>
<gene>
    <name evidence="7" type="ORF">H312_01623</name>
</gene>
<dbReference type="Gene3D" id="3.40.50.300">
    <property type="entry name" value="P-loop containing nucleotide triphosphate hydrolases"/>
    <property type="match status" value="2"/>
</dbReference>
<evidence type="ECO:0000256" key="2">
    <source>
        <dbReference type="ARBA" id="ARBA00022801"/>
    </source>
</evidence>
<keyword evidence="2" id="KW-0378">Hydrolase</keyword>
<dbReference type="STRING" id="1288291.A0A059F107"/>
<dbReference type="InterPro" id="IPR027417">
    <property type="entry name" value="P-loop_NTPase"/>
</dbReference>
<feature type="domain" description="Helicase ATP-binding" evidence="5">
    <location>
        <begin position="14"/>
        <end position="158"/>
    </location>
</feature>
<accession>A0A059F107</accession>
<dbReference type="SMART" id="SM00487">
    <property type="entry name" value="DEXDc"/>
    <property type="match status" value="1"/>
</dbReference>
<evidence type="ECO:0000313" key="7">
    <source>
        <dbReference type="EMBL" id="KCZ80968.1"/>
    </source>
</evidence>
<dbReference type="GO" id="GO:0005524">
    <property type="term" value="F:ATP binding"/>
    <property type="evidence" value="ECO:0007669"/>
    <property type="project" value="UniProtKB-KW"/>
</dbReference>
<dbReference type="Pfam" id="PF00270">
    <property type="entry name" value="DEAD"/>
    <property type="match status" value="1"/>
</dbReference>
<evidence type="ECO:0000259" key="5">
    <source>
        <dbReference type="PROSITE" id="PS51192"/>
    </source>
</evidence>
<dbReference type="AlphaFoldDB" id="A0A059F107"/>
<dbReference type="CDD" id="cd18791">
    <property type="entry name" value="SF2_C_RHA"/>
    <property type="match status" value="1"/>
</dbReference>
<reference evidence="7 8" key="2">
    <citation type="submission" date="2014-03" db="EMBL/GenBank/DDBJ databases">
        <title>The Genome Sequence of Anncaliia algerae insect isolate PRA339.</title>
        <authorList>
            <consortium name="The Broad Institute Genome Sequencing Platform"/>
            <consortium name="The Broad Institute Genome Sequencing Center for Infectious Disease"/>
            <person name="Cuomo C."/>
            <person name="Becnel J."/>
            <person name="Sanscrainte N."/>
            <person name="Walker B."/>
            <person name="Young S.K."/>
            <person name="Zeng Q."/>
            <person name="Gargeya S."/>
            <person name="Fitzgerald M."/>
            <person name="Haas B."/>
            <person name="Abouelleil A."/>
            <person name="Alvarado L."/>
            <person name="Arachchi H.M."/>
            <person name="Berlin A.M."/>
            <person name="Chapman S.B."/>
            <person name="Dewar J."/>
            <person name="Goldberg J."/>
            <person name="Griggs A."/>
            <person name="Gujja S."/>
            <person name="Hansen M."/>
            <person name="Howarth C."/>
            <person name="Imamovic A."/>
            <person name="Larimer J."/>
            <person name="McCowan C."/>
            <person name="Murphy C."/>
            <person name="Neiman D."/>
            <person name="Pearson M."/>
            <person name="Priest M."/>
            <person name="Roberts A."/>
            <person name="Saif S."/>
            <person name="Shea T."/>
            <person name="Sisk P."/>
            <person name="Sykes S."/>
            <person name="Wortman J."/>
            <person name="Nusbaum C."/>
            <person name="Birren B."/>
        </authorList>
    </citation>
    <scope>NUCLEOTIDE SEQUENCE [LARGE SCALE GENOMIC DNA]</scope>
    <source>
        <strain evidence="7 8">PRA339</strain>
    </source>
</reference>
<evidence type="ECO:0000259" key="6">
    <source>
        <dbReference type="PROSITE" id="PS51194"/>
    </source>
</evidence>
<keyword evidence="4" id="KW-0067">ATP-binding</keyword>
<evidence type="ECO:0000256" key="3">
    <source>
        <dbReference type="ARBA" id="ARBA00022806"/>
    </source>
</evidence>
<dbReference type="InterPro" id="IPR001650">
    <property type="entry name" value="Helicase_C-like"/>
</dbReference>
<organism evidence="7 8">
    <name type="scientific">Anncaliia algerae PRA339</name>
    <dbReference type="NCBI Taxonomy" id="1288291"/>
    <lineage>
        <taxon>Eukaryota</taxon>
        <taxon>Fungi</taxon>
        <taxon>Fungi incertae sedis</taxon>
        <taxon>Microsporidia</taxon>
        <taxon>Tubulinosematoidea</taxon>
        <taxon>Tubulinosematidae</taxon>
        <taxon>Anncaliia</taxon>
    </lineage>
</organism>
<dbReference type="PANTHER" id="PTHR18934:SF91">
    <property type="entry name" value="PRE-MRNA-SPLICING FACTOR ATP-DEPENDENT RNA HELICASE PRP16"/>
    <property type="match status" value="1"/>
</dbReference>
<sequence>MHELIIQEYEQEIIQKVSLNQTTIIKGPTGCGKSTLVPLILSKEYKKIALIEPRRIAVLSLYNRLNSLAKGSTGYKIRFDKKINKDNKIIIFTDGMFLREENNFDLIILDEVHERSIRIDLLISLFKINKCRLILMSANVDTEKISKFFDTNSLVEIKSKTFPLNFYYEENPICDYIKTAFSKIREIILMKIKGDILCFLPGEEDINELYLLCKGIPLVKVYKIFSTISDFDQQKIFENCENRKIILSTNICESSLTIPGISFVIDTGLQKTKILNVTDSLVGINYFGIEKISKQSAEQRAGRSNREGAGYCYRLFTKESFNNLQDNVPEILKTDLKELFLMLIHKEIDFLSLKMLDYPGRRNVEEALHFLWENKLIELRNKTNESISEHNFNKNEAIHFKITQKGREILMLPLSINIALFLHECKRKGLFNSGAMICSLLALENYNFISKNSKQNDLTFLLNAMNNYILSEDKREYCLKNNLPYKGMERGYKIYQQLNASEDNSNEDINRIFSDVFKYNASTKERNGVFKHRKNGNMVYWRGNDSIITYVDVFYCGKPYARIVGKYYE</sequence>
<protein>
    <recommendedName>
        <fullName evidence="9">ATP-dependent helicase HrpA</fullName>
    </recommendedName>
</protein>
<name>A0A059F107_9MICR</name>
<dbReference type="VEuPathDB" id="MicrosporidiaDB:H312_01623"/>
<dbReference type="GO" id="GO:0016787">
    <property type="term" value="F:hydrolase activity"/>
    <property type="evidence" value="ECO:0007669"/>
    <property type="project" value="UniProtKB-KW"/>
</dbReference>
<dbReference type="Pfam" id="PF00271">
    <property type="entry name" value="Helicase_C"/>
    <property type="match status" value="1"/>
</dbReference>
<dbReference type="HOGENOM" id="CLU_001832_5_11_1"/>
<dbReference type="SMART" id="SM00490">
    <property type="entry name" value="HELICc"/>
    <property type="match status" value="1"/>
</dbReference>
<feature type="domain" description="Helicase C-terminal" evidence="6">
    <location>
        <begin position="183"/>
        <end position="347"/>
    </location>
</feature>
<dbReference type="Proteomes" id="UP000030655">
    <property type="component" value="Unassembled WGS sequence"/>
</dbReference>